<dbReference type="GO" id="GO:0034501">
    <property type="term" value="P:protein localization to kinetochore"/>
    <property type="evidence" value="ECO:0007669"/>
    <property type="project" value="UniProtKB-UniRule"/>
</dbReference>
<evidence type="ECO:0000256" key="5">
    <source>
        <dbReference type="ARBA" id="ARBA00022776"/>
    </source>
</evidence>
<dbReference type="Proteomes" id="UP001178461">
    <property type="component" value="Chromosome 16"/>
</dbReference>
<evidence type="ECO:0000313" key="10">
    <source>
        <dbReference type="EMBL" id="CAI5797107.1"/>
    </source>
</evidence>
<dbReference type="PANTHER" id="PTHR15995">
    <property type="entry name" value="PROTEIN ZWILCH HOMOLOG"/>
    <property type="match status" value="1"/>
</dbReference>
<dbReference type="AlphaFoldDB" id="A0AA35PUC5"/>
<comment type="subunit">
    <text evidence="9">Component of the RZZ complex.</text>
</comment>
<keyword evidence="5 9" id="KW-0498">Mitosis</keyword>
<evidence type="ECO:0000256" key="3">
    <source>
        <dbReference type="ARBA" id="ARBA00022454"/>
    </source>
</evidence>
<reference evidence="10" key="1">
    <citation type="submission" date="2022-12" db="EMBL/GenBank/DDBJ databases">
        <authorList>
            <person name="Alioto T."/>
            <person name="Alioto T."/>
            <person name="Gomez Garrido J."/>
        </authorList>
    </citation>
    <scope>NUCLEOTIDE SEQUENCE</scope>
</reference>
<dbReference type="InterPro" id="IPR018630">
    <property type="entry name" value="Zwilch"/>
</dbReference>
<organism evidence="10 11">
    <name type="scientific">Podarcis lilfordi</name>
    <name type="common">Lilford's wall lizard</name>
    <dbReference type="NCBI Taxonomy" id="74358"/>
    <lineage>
        <taxon>Eukaryota</taxon>
        <taxon>Metazoa</taxon>
        <taxon>Chordata</taxon>
        <taxon>Craniata</taxon>
        <taxon>Vertebrata</taxon>
        <taxon>Euteleostomi</taxon>
        <taxon>Lepidosauria</taxon>
        <taxon>Squamata</taxon>
        <taxon>Bifurcata</taxon>
        <taxon>Unidentata</taxon>
        <taxon>Episquamata</taxon>
        <taxon>Laterata</taxon>
        <taxon>Lacertibaenia</taxon>
        <taxon>Lacertidae</taxon>
        <taxon>Podarcis</taxon>
    </lineage>
</organism>
<feature type="non-terminal residue" evidence="10">
    <location>
        <position position="1"/>
    </location>
</feature>
<dbReference type="GO" id="GO:0051301">
    <property type="term" value="P:cell division"/>
    <property type="evidence" value="ECO:0007669"/>
    <property type="project" value="UniProtKB-UniRule"/>
</dbReference>
<evidence type="ECO:0000256" key="2">
    <source>
        <dbReference type="ARBA" id="ARBA00009062"/>
    </source>
</evidence>
<dbReference type="GO" id="GO:1990423">
    <property type="term" value="C:RZZ complex"/>
    <property type="evidence" value="ECO:0007669"/>
    <property type="project" value="UniProtKB-UniRule"/>
</dbReference>
<dbReference type="GO" id="GO:0007094">
    <property type="term" value="P:mitotic spindle assembly checkpoint signaling"/>
    <property type="evidence" value="ECO:0007669"/>
    <property type="project" value="UniProtKB-UniRule"/>
</dbReference>
<keyword evidence="3 9" id="KW-0158">Chromosome</keyword>
<name>A0AA35PUC5_9SAUR</name>
<sequence length="116" mass="13429">TAEKKGHMFVELKRVKRKEIHLWMHNPLKENNVFQLPIRTTFVKEFYPNANPQVWREEISSGQGEKKVKTMWQVSTTVPAEHMSSSTAGILDDTEDGGSKEMCFITFTECSQVYFT</sequence>
<evidence type="ECO:0000256" key="7">
    <source>
        <dbReference type="ARBA" id="ARBA00023306"/>
    </source>
</evidence>
<comment type="similarity">
    <text evidence="2 9">Belongs to the ZWILCH family.</text>
</comment>
<gene>
    <name evidence="10" type="ORF">PODLI_1B023064</name>
</gene>
<comment type="subcellular location">
    <subcellularLocation>
        <location evidence="1 9">Chromosome</location>
        <location evidence="1 9">Centromere</location>
        <location evidence="1 9">Kinetochore</location>
    </subcellularLocation>
</comment>
<protein>
    <recommendedName>
        <fullName evidence="9">Protein zwilch</fullName>
    </recommendedName>
</protein>
<dbReference type="EMBL" id="OX395143">
    <property type="protein sequence ID" value="CAI5797107.1"/>
    <property type="molecule type" value="Genomic_DNA"/>
</dbReference>
<dbReference type="Gene3D" id="6.20.270.10">
    <property type="match status" value="1"/>
</dbReference>
<evidence type="ECO:0000313" key="11">
    <source>
        <dbReference type="Proteomes" id="UP001178461"/>
    </source>
</evidence>
<evidence type="ECO:0000256" key="4">
    <source>
        <dbReference type="ARBA" id="ARBA00022618"/>
    </source>
</evidence>
<dbReference type="PANTHER" id="PTHR15995:SF1">
    <property type="entry name" value="PROTEIN ZWILCH HOMOLOG"/>
    <property type="match status" value="1"/>
</dbReference>
<keyword evidence="7 9" id="KW-0131">Cell cycle</keyword>
<keyword evidence="6 9" id="KW-0995">Kinetochore</keyword>
<keyword evidence="4 9" id="KW-0132">Cell division</keyword>
<comment type="function">
    <text evidence="9">Essential component of the mitotic checkpoint, which prevents cells from prematurely exiting mitosis. Required for the assembly of the dynein-dynactin and MAD1-MAD2 complexes onto kinetochores. Its function related to the spindle assembly machinery is proposed to depend on its association in the mitotic RZZ complex.</text>
</comment>
<keyword evidence="8 9" id="KW-0137">Centromere</keyword>
<evidence type="ECO:0000256" key="9">
    <source>
        <dbReference type="RuleBase" id="RU369076"/>
    </source>
</evidence>
<evidence type="ECO:0000256" key="1">
    <source>
        <dbReference type="ARBA" id="ARBA00004629"/>
    </source>
</evidence>
<evidence type="ECO:0000256" key="8">
    <source>
        <dbReference type="ARBA" id="ARBA00023328"/>
    </source>
</evidence>
<proteinExistence type="inferred from homology"/>
<dbReference type="Pfam" id="PF09817">
    <property type="entry name" value="Zwilch"/>
    <property type="match status" value="1"/>
</dbReference>
<keyword evidence="11" id="KW-1185">Reference proteome</keyword>
<evidence type="ECO:0000256" key="6">
    <source>
        <dbReference type="ARBA" id="ARBA00022838"/>
    </source>
</evidence>
<accession>A0AA35PUC5</accession>